<dbReference type="RefSeq" id="WP_006707725.1">
    <property type="nucleotide sequence ID" value="NZ_AGCA01000490.1"/>
</dbReference>
<evidence type="ECO:0000313" key="2">
    <source>
        <dbReference type="Proteomes" id="UP000004116"/>
    </source>
</evidence>
<gene>
    <name evidence="1" type="ORF">Rin_00020960</name>
</gene>
<dbReference type="GO" id="GO:0044659">
    <property type="term" value="P:viral release from host cell by cytolysis"/>
    <property type="evidence" value="ECO:0007669"/>
    <property type="project" value="InterPro"/>
</dbReference>
<evidence type="ECO:0000313" key="1">
    <source>
        <dbReference type="EMBL" id="EGY27981.1"/>
    </source>
</evidence>
<accession>G2H1Z9</accession>
<reference evidence="1 2" key="1">
    <citation type="journal article" date="2012" name="Genome Res.">
        <title>Genomic basis of endosymbiont-conferred protection against an insect parasitoid.</title>
        <authorList>
            <person name="Hansen A.K."/>
            <person name="Vorburger C."/>
            <person name="Moran N.A."/>
        </authorList>
    </citation>
    <scope>NUCLEOTIDE SEQUENCE [LARGE SCALE GENOMIC DNA]</scope>
    <source>
        <strain evidence="2">R5.15</strain>
    </source>
</reference>
<proteinExistence type="predicted"/>
<comment type="caution">
    <text evidence="1">The sequence shown here is derived from an EMBL/GenBank/DDBJ whole genome shotgun (WGS) entry which is preliminary data.</text>
</comment>
<dbReference type="InterPro" id="IPR004929">
    <property type="entry name" value="I-spanin"/>
</dbReference>
<sequence>MKDQQQIIAATDKKYTEELAHAKAHIERLRFALINGDKRLRLNARCDLSTAPRTTEMDDATTPRLSNAVEWNYFSLREHIATATIQIAGLQDYINNVCLAK</sequence>
<name>G2H1Z9_9ENTR</name>
<protein>
    <submittedName>
        <fullName evidence="1">Bacteriophage lysis protein</fullName>
    </submittedName>
</protein>
<dbReference type="EMBL" id="AGCA01000490">
    <property type="protein sequence ID" value="EGY27981.1"/>
    <property type="molecule type" value="Genomic_DNA"/>
</dbReference>
<dbReference type="Pfam" id="PF03245">
    <property type="entry name" value="Phage_lysis"/>
    <property type="match status" value="1"/>
</dbReference>
<dbReference type="Proteomes" id="UP000004116">
    <property type="component" value="Unassembled WGS sequence"/>
</dbReference>
<dbReference type="AlphaFoldDB" id="G2H1Z9"/>
<organism evidence="1 2">
    <name type="scientific">Candidatus Regiella insecticola 5.15</name>
    <dbReference type="NCBI Taxonomy" id="1005043"/>
    <lineage>
        <taxon>Bacteria</taxon>
        <taxon>Pseudomonadati</taxon>
        <taxon>Pseudomonadota</taxon>
        <taxon>Gammaproteobacteria</taxon>
        <taxon>Enterobacterales</taxon>
        <taxon>Enterobacteriaceae</taxon>
        <taxon>aphid secondary symbionts</taxon>
        <taxon>Candidatus Regiella</taxon>
    </lineage>
</organism>
<keyword evidence="2" id="KW-1185">Reference proteome</keyword>